<proteinExistence type="predicted"/>
<dbReference type="EMBL" id="SWJQ01000624">
    <property type="protein sequence ID" value="TRZ12069.1"/>
    <property type="molecule type" value="Genomic_DNA"/>
</dbReference>
<dbReference type="Proteomes" id="UP000796761">
    <property type="component" value="Unassembled WGS sequence"/>
</dbReference>
<name>A0A8K1G5V5_9PASS</name>
<sequence length="101" mass="11964">MWLRFARLGPEMYLHYLATLQWREEHGEDMKKWDGKPTSSLAGRVRKLKRETPTTRIPSRIKVAPVSQNSRRYRNDDMTDPLEGTSETYVQEENNVCHDQE</sequence>
<comment type="caution">
    <text evidence="2">The sequence shown here is derived from an EMBL/GenBank/DDBJ whole genome shotgun (WGS) entry which is preliminary data.</text>
</comment>
<dbReference type="AlphaFoldDB" id="A0A8K1G5V5"/>
<keyword evidence="3" id="KW-1185">Reference proteome</keyword>
<evidence type="ECO:0000256" key="1">
    <source>
        <dbReference type="SAM" id="MobiDB-lite"/>
    </source>
</evidence>
<gene>
    <name evidence="2" type="ORF">HGM15179_015035</name>
</gene>
<reference evidence="2" key="1">
    <citation type="submission" date="2019-04" db="EMBL/GenBank/DDBJ databases">
        <title>Genome assembly of Zosterops borbonicus 15179.</title>
        <authorList>
            <person name="Leroy T."/>
            <person name="Anselmetti Y."/>
            <person name="Tilak M.-K."/>
            <person name="Nabholz B."/>
        </authorList>
    </citation>
    <scope>NUCLEOTIDE SEQUENCE</scope>
    <source>
        <strain evidence="2">HGM_15179</strain>
        <tissue evidence="2">Muscle</tissue>
    </source>
</reference>
<protein>
    <submittedName>
        <fullName evidence="2">Uncharacterized protein</fullName>
    </submittedName>
</protein>
<evidence type="ECO:0000313" key="2">
    <source>
        <dbReference type="EMBL" id="TRZ12069.1"/>
    </source>
</evidence>
<feature type="region of interest" description="Disordered" evidence="1">
    <location>
        <begin position="66"/>
        <end position="101"/>
    </location>
</feature>
<organism evidence="2 3">
    <name type="scientific">Zosterops borbonicus</name>
    <dbReference type="NCBI Taxonomy" id="364589"/>
    <lineage>
        <taxon>Eukaryota</taxon>
        <taxon>Metazoa</taxon>
        <taxon>Chordata</taxon>
        <taxon>Craniata</taxon>
        <taxon>Vertebrata</taxon>
        <taxon>Euteleostomi</taxon>
        <taxon>Archelosauria</taxon>
        <taxon>Archosauria</taxon>
        <taxon>Dinosauria</taxon>
        <taxon>Saurischia</taxon>
        <taxon>Theropoda</taxon>
        <taxon>Coelurosauria</taxon>
        <taxon>Aves</taxon>
        <taxon>Neognathae</taxon>
        <taxon>Neoaves</taxon>
        <taxon>Telluraves</taxon>
        <taxon>Australaves</taxon>
        <taxon>Passeriformes</taxon>
        <taxon>Sylvioidea</taxon>
        <taxon>Zosteropidae</taxon>
        <taxon>Zosterops</taxon>
    </lineage>
</organism>
<accession>A0A8K1G5V5</accession>
<evidence type="ECO:0000313" key="3">
    <source>
        <dbReference type="Proteomes" id="UP000796761"/>
    </source>
</evidence>
<feature type="compositionally biased region" description="Polar residues" evidence="1">
    <location>
        <begin position="85"/>
        <end position="94"/>
    </location>
</feature>
<dbReference type="OrthoDB" id="10342679at2759"/>